<sequence length="162" mass="16650">MTPQTEPRPAMGYAGDLTPQQAWDLLDADPDAVLVDVRTEGEWRQVGVPETGTLGKGAVLVEWVKAGGRPNAGFLADLAAAGVVPGRPVVFLCRSGQRSIGAARLATSAGVGPSYNVLEGFEGGAGFDGVRDREGWKVRGLPWGAYEDATAAAAGSGAEGAR</sequence>
<dbReference type="SMART" id="SM00450">
    <property type="entry name" value="RHOD"/>
    <property type="match status" value="1"/>
</dbReference>
<dbReference type="Pfam" id="PF00581">
    <property type="entry name" value="Rhodanese"/>
    <property type="match status" value="1"/>
</dbReference>
<dbReference type="InterPro" id="IPR001763">
    <property type="entry name" value="Rhodanese-like_dom"/>
</dbReference>
<proteinExistence type="predicted"/>
<keyword evidence="3" id="KW-1185">Reference proteome</keyword>
<reference evidence="3" key="1">
    <citation type="journal article" date="2019" name="Int. J. Syst. Evol. Microbiol.">
        <title>The Global Catalogue of Microorganisms (GCM) 10K type strain sequencing project: providing services to taxonomists for standard genome sequencing and annotation.</title>
        <authorList>
            <consortium name="The Broad Institute Genomics Platform"/>
            <consortium name="The Broad Institute Genome Sequencing Center for Infectious Disease"/>
            <person name="Wu L."/>
            <person name="Ma J."/>
        </authorList>
    </citation>
    <scope>NUCLEOTIDE SEQUENCE [LARGE SCALE GENOMIC DNA]</scope>
    <source>
        <strain evidence="3">JCM 15589</strain>
    </source>
</reference>
<accession>A0ABP4V6T8</accession>
<feature type="domain" description="Rhodanese" evidence="1">
    <location>
        <begin position="28"/>
        <end position="133"/>
    </location>
</feature>
<name>A0ABP4V6T8_9MICO</name>
<dbReference type="InterPro" id="IPR036873">
    <property type="entry name" value="Rhodanese-like_dom_sf"/>
</dbReference>
<organism evidence="2 3">
    <name type="scientific">Isoptericola hypogeus</name>
    <dbReference type="NCBI Taxonomy" id="300179"/>
    <lineage>
        <taxon>Bacteria</taxon>
        <taxon>Bacillati</taxon>
        <taxon>Actinomycetota</taxon>
        <taxon>Actinomycetes</taxon>
        <taxon>Micrococcales</taxon>
        <taxon>Promicromonosporaceae</taxon>
        <taxon>Isoptericola</taxon>
    </lineage>
</organism>
<dbReference type="Gene3D" id="3.40.250.10">
    <property type="entry name" value="Rhodanese-like domain"/>
    <property type="match status" value="1"/>
</dbReference>
<comment type="caution">
    <text evidence="2">The sequence shown here is derived from an EMBL/GenBank/DDBJ whole genome shotgun (WGS) entry which is preliminary data.</text>
</comment>
<gene>
    <name evidence="2" type="ORF">GCM10009809_13620</name>
</gene>
<dbReference type="EMBL" id="BAAAPM010000003">
    <property type="protein sequence ID" value="GAA1719058.1"/>
    <property type="molecule type" value="Genomic_DNA"/>
</dbReference>
<dbReference type="PANTHER" id="PTHR47377">
    <property type="entry name" value="RHODANESE-LIKE DOMAIN-CONTAINING PROTEIN 4, CHLOROPLASTIC"/>
    <property type="match status" value="1"/>
</dbReference>
<protein>
    <submittedName>
        <fullName evidence="2">Rhodanese-like domain-containing protein</fullName>
    </submittedName>
</protein>
<dbReference type="SUPFAM" id="SSF52821">
    <property type="entry name" value="Rhodanese/Cell cycle control phosphatase"/>
    <property type="match status" value="1"/>
</dbReference>
<dbReference type="PROSITE" id="PS50206">
    <property type="entry name" value="RHODANESE_3"/>
    <property type="match status" value="1"/>
</dbReference>
<dbReference type="Proteomes" id="UP001501138">
    <property type="component" value="Unassembled WGS sequence"/>
</dbReference>
<evidence type="ECO:0000259" key="1">
    <source>
        <dbReference type="PROSITE" id="PS50206"/>
    </source>
</evidence>
<dbReference type="RefSeq" id="WP_344246937.1">
    <property type="nucleotide sequence ID" value="NZ_BAAAPM010000003.1"/>
</dbReference>
<evidence type="ECO:0000313" key="2">
    <source>
        <dbReference type="EMBL" id="GAA1719058.1"/>
    </source>
</evidence>
<dbReference type="InterPro" id="IPR044240">
    <property type="entry name" value="STR4-like"/>
</dbReference>
<dbReference type="PANTHER" id="PTHR47377:SF1">
    <property type="entry name" value="RHODANESE-LIKE DOMAIN-CONTAINING PROTEIN 4, CHLOROPLASTIC"/>
    <property type="match status" value="1"/>
</dbReference>
<evidence type="ECO:0000313" key="3">
    <source>
        <dbReference type="Proteomes" id="UP001501138"/>
    </source>
</evidence>